<feature type="transmembrane region" description="Helical" evidence="1">
    <location>
        <begin position="370"/>
        <end position="398"/>
    </location>
</feature>
<keyword evidence="1" id="KW-0472">Membrane</keyword>
<dbReference type="Proteomes" id="UP000095283">
    <property type="component" value="Unplaced"/>
</dbReference>
<keyword evidence="1" id="KW-0812">Transmembrane</keyword>
<dbReference type="AlphaFoldDB" id="A0A1I7WEN6"/>
<evidence type="ECO:0000256" key="1">
    <source>
        <dbReference type="SAM" id="Phobius"/>
    </source>
</evidence>
<dbReference type="WBParaSite" id="Hba_03419">
    <property type="protein sequence ID" value="Hba_03419"/>
    <property type="gene ID" value="Hba_03419"/>
</dbReference>
<name>A0A1I7WEN6_HETBA</name>
<proteinExistence type="predicted"/>
<feature type="transmembrane region" description="Helical" evidence="1">
    <location>
        <begin position="327"/>
        <end position="350"/>
    </location>
</feature>
<protein>
    <submittedName>
        <fullName evidence="3">Signal peptide protein</fullName>
    </submittedName>
</protein>
<evidence type="ECO:0000313" key="3">
    <source>
        <dbReference type="WBParaSite" id="Hba_03419"/>
    </source>
</evidence>
<keyword evidence="1" id="KW-1133">Transmembrane helix</keyword>
<sequence>MTYCCCVCRASKNGARLAFGFCTSKSSARAPARRETIDGGNYLRENANMMPNIPSTTVVEQLIVGSSGSSDTLRRPLSCNRNYMKSTRPVRLLCHDSPHLLCVSDLSRSVKGSGRSNRGSCGGLEPLPLLPYVVLCDRASLRCVTDDEDVLLDSVVKIDIVAFLINCIVPVLSIEQFNLLYLYYCPNIRILVKLLMNFELGTIKAIESQLELKIYKSESLLLRVITLIIRKKGIRNVPHKPFCFSYRCTFNYKKCIKQRRDAVGLRSKTASDALVGTYFRRLRVLPFLAPHLLNISECLPGHACLRIGQWSSFLMTSEIIIEVHGSYLITSPISILIIVRISIAELPMLWKVATHESGSHFLVSHTLFHLLFFFIINSSFNLIGIVLFLLLTFVFKLFKRICRTSISKTHLLLFNSLILDNPIKCSNNTYHIRKSYDSIQCEGPNDISDDGVAGFLLRFMTIIIVGQVRKSVLPSTSSKLIQ</sequence>
<evidence type="ECO:0000313" key="2">
    <source>
        <dbReference type="Proteomes" id="UP000095283"/>
    </source>
</evidence>
<accession>A0A1I7WEN6</accession>
<keyword evidence="2" id="KW-1185">Reference proteome</keyword>
<organism evidence="2 3">
    <name type="scientific">Heterorhabditis bacteriophora</name>
    <name type="common">Entomopathogenic nematode worm</name>
    <dbReference type="NCBI Taxonomy" id="37862"/>
    <lineage>
        <taxon>Eukaryota</taxon>
        <taxon>Metazoa</taxon>
        <taxon>Ecdysozoa</taxon>
        <taxon>Nematoda</taxon>
        <taxon>Chromadorea</taxon>
        <taxon>Rhabditida</taxon>
        <taxon>Rhabditina</taxon>
        <taxon>Rhabditomorpha</taxon>
        <taxon>Strongyloidea</taxon>
        <taxon>Heterorhabditidae</taxon>
        <taxon>Heterorhabditis</taxon>
    </lineage>
</organism>
<reference evidence="3" key="1">
    <citation type="submission" date="2016-11" db="UniProtKB">
        <authorList>
            <consortium name="WormBaseParasite"/>
        </authorList>
    </citation>
    <scope>IDENTIFICATION</scope>
</reference>